<proteinExistence type="predicted"/>
<dbReference type="Proteomes" id="UP001549146">
    <property type="component" value="Unassembled WGS sequence"/>
</dbReference>
<keyword evidence="2" id="KW-1185">Reference proteome</keyword>
<protein>
    <submittedName>
        <fullName evidence="1">Uncharacterized protein</fullName>
    </submittedName>
</protein>
<accession>A0ABV2LTK6</accession>
<sequence length="1630" mass="183861">MGAIISPEILQKTLYNLDVSTDEKREQINQLVSHLQKSTLQFSSIETPTIESKSRIKRKIQNSSFLKKIAKNLIVTENPEFEVIKREKLADLIQIPTQFSDFHFNPKPEMTLGPFPTISGSEVYFDFIRYQQVSSIRMSNSTTPILYISVKITRNLLGPNSIEEIKLPKGSVWINANYLGVQAPGKTFVGVKIKSGKINFRVPVTPNNGEIIVNQLNLFSLELNLDNDVEMGNDDSYGLDAQKMKLGFSPQMRFNFQRGKLSLAQMQEVNVEVFGDSKNFQVSRKFQLDAKENNLFLDLTPTTDNEFQIRDSSSPFFQIEGQSAIQKSQWHFTTRLIENGQTIPVERNGYIYQLLKNGLKTHWKGLDTQSKVELQQPSLRMMPGYIMLNDEKAKFSQLTENYHLWQRKANPDEEDSEIYDMEANLDFSSHNNFVFVSDSKGAEIIGANADVDFLIDKPIQANGQVLAPKMLKTTYIKTAKKDNFTVQVLGANPYKDLVQKHQFVLENAFIATSPLVNLHLSGHYNSNNELTQGNLRMGFDLIRLIPSLPHPYTGRVRYHSKYNYDIYTNQYEGQLIDFGDLISTCSWEEKNDFREVNVDFKMNQHLLAPDSVDQNYDESEIDTRKGFLEEVNRRRMEIFTLFDVSTKEDHLGVSLSFGNLRAMMSETNTISQTGENSVQIDRMNLRAPMTLLNGMTLPQTTWEPFINETISENPDDPYPGYLTLSNNQYPTVFYQTDHQFIKINPQEYIVKFQKNLKPKPNEMISTESAKEGRIFFSLPNGKLSLAQLVRFDKEKLTFNAKHLEFIQPNFDYQTSSLQGGIQYRISAYAPEAPTAPPTLKGMTVQLRNITNDIGKSVLSETVHLIFENVYNIGPNNILGVPVTHIDFSGYGASTFSDWKRPKAKYASIAQAKFNMIRGRLGHEIIQAVSMIYPYGVCATRTISFFRRNNSVIYREDSGWVAQSDGLFNFNVVNEVDGFEFDSLMDFHPGLFKGVYGVENIKEVSGDYITMEYFLQQGDYYKPTPTTVAIYPGGNLKMKAKFIGVTFDADALVENSEGFEKHKVTGKKFKGYLQIEPEGVPVPPRIMAELLERCGDSLGGNVDCEVNIAESGQRLKANRVDITRSTQNVYEPVFIGTVRGSVRLPKEGSWSMVEVDQSGNVGNLADDKNISVIRKGLRKKNKIEMEIQNESSEAKIAFPDALLNNDIQKTYGILQNTENQKILFRDPFLKKGQVGKLWTNYKSVLADSFHLLDSKGPFPNVEKAIEILNDSQVLDVLPNSEGIKKVINYTLPDQFKCNLVGKEGDPFRIYIKYESKESDNTLVNYVTDSLSGGDKWKNEMNNLSILVNLSIFEPLLTITGNFQSGISVKPSLEKGNVPQLKFNKELETIYQILEFLDELSMDKPVEAVKKGLKIAMSNSSDAWEYKFKASKEISLVRFPFDPVNYNSPTTPLKMEAFFRVGCYFNQPIVIPKTINQLKPSAGAFMELGAELRVMCVSLAAATIYAVGKAEVGLAADLNNPPALYFKFGFGVELSVGLPVIGSVSIMYMVGIDIKINNNVVVGAYLYFRGRAEIAGGLVTITIAIEAKGSIEKIGNGPTNCIASCTFALDISIAFVINLSFTETWEEKRQIS</sequence>
<organism evidence="1 2">
    <name type="scientific">Moheibacter stercoris</name>
    <dbReference type="NCBI Taxonomy" id="1628251"/>
    <lineage>
        <taxon>Bacteria</taxon>
        <taxon>Pseudomonadati</taxon>
        <taxon>Bacteroidota</taxon>
        <taxon>Flavobacteriia</taxon>
        <taxon>Flavobacteriales</taxon>
        <taxon>Weeksellaceae</taxon>
        <taxon>Moheibacter</taxon>
    </lineage>
</organism>
<gene>
    <name evidence="1" type="ORF">ABID46_001357</name>
</gene>
<reference evidence="1 2" key="1">
    <citation type="submission" date="2024-06" db="EMBL/GenBank/DDBJ databases">
        <title>Genomic Encyclopedia of Type Strains, Phase IV (KMG-IV): sequencing the most valuable type-strain genomes for metagenomic binning, comparative biology and taxonomic classification.</title>
        <authorList>
            <person name="Goeker M."/>
        </authorList>
    </citation>
    <scope>NUCLEOTIDE SEQUENCE [LARGE SCALE GENOMIC DNA]</scope>
    <source>
        <strain evidence="1 2">DSM 29388</strain>
    </source>
</reference>
<evidence type="ECO:0000313" key="2">
    <source>
        <dbReference type="Proteomes" id="UP001549146"/>
    </source>
</evidence>
<dbReference type="EMBL" id="JBEPMO010000006">
    <property type="protein sequence ID" value="MET3731776.1"/>
    <property type="molecule type" value="Genomic_DNA"/>
</dbReference>
<comment type="caution">
    <text evidence="1">The sequence shown here is derived from an EMBL/GenBank/DDBJ whole genome shotgun (WGS) entry which is preliminary data.</text>
</comment>
<name>A0ABV2LTK6_9FLAO</name>
<dbReference type="RefSeq" id="WP_354508358.1">
    <property type="nucleotide sequence ID" value="NZ_JBEPMO010000006.1"/>
</dbReference>
<evidence type="ECO:0000313" key="1">
    <source>
        <dbReference type="EMBL" id="MET3731776.1"/>
    </source>
</evidence>